<proteinExistence type="inferred from homology"/>
<dbReference type="GO" id="GO:0007264">
    <property type="term" value="P:small GTPase-mediated signal transduction"/>
    <property type="evidence" value="ECO:0007669"/>
    <property type="project" value="InterPro"/>
</dbReference>
<dbReference type="SUPFAM" id="SSF51905">
    <property type="entry name" value="FAD/NAD(P)-binding domain"/>
    <property type="match status" value="1"/>
</dbReference>
<dbReference type="PANTHER" id="PTHR11787">
    <property type="entry name" value="RAB GDP-DISSOCIATION INHIBITOR"/>
    <property type="match status" value="1"/>
</dbReference>
<accession>A0A0N4UJ01</accession>
<dbReference type="WBParaSite" id="DME_0000760701-mRNA-1">
    <property type="protein sequence ID" value="DME_0000760701-mRNA-1"/>
    <property type="gene ID" value="DME_0000760701"/>
</dbReference>
<organism evidence="2 3">
    <name type="scientific">Dracunculus medinensis</name>
    <name type="common">Guinea worm</name>
    <dbReference type="NCBI Taxonomy" id="318479"/>
    <lineage>
        <taxon>Eukaryota</taxon>
        <taxon>Metazoa</taxon>
        <taxon>Ecdysozoa</taxon>
        <taxon>Nematoda</taxon>
        <taxon>Chromadorea</taxon>
        <taxon>Rhabditida</taxon>
        <taxon>Spirurina</taxon>
        <taxon>Dracunculoidea</taxon>
        <taxon>Dracunculidae</taxon>
        <taxon>Dracunculus</taxon>
    </lineage>
</organism>
<protein>
    <submittedName>
        <fullName evidence="3">Rab proteins geranylgeranyltransferase component A</fullName>
    </submittedName>
</protein>
<dbReference type="Gene3D" id="3.30.519.10">
    <property type="entry name" value="Guanine Nucleotide Dissociation Inhibitor, domain 2"/>
    <property type="match status" value="1"/>
</dbReference>
<dbReference type="GO" id="GO:0005829">
    <property type="term" value="C:cytosol"/>
    <property type="evidence" value="ECO:0007669"/>
    <property type="project" value="TreeGrafter"/>
</dbReference>
<comment type="similarity">
    <text evidence="1">Belongs to the Rab GDI family.</text>
</comment>
<dbReference type="Gene3D" id="3.50.50.60">
    <property type="entry name" value="FAD/NAD(P)-binding domain"/>
    <property type="match status" value="2"/>
</dbReference>
<dbReference type="AlphaFoldDB" id="A0A0N4UJ01"/>
<dbReference type="GO" id="GO:0005968">
    <property type="term" value="C:Rab-protein geranylgeranyltransferase complex"/>
    <property type="evidence" value="ECO:0007669"/>
    <property type="project" value="TreeGrafter"/>
</dbReference>
<dbReference type="InterPro" id="IPR018203">
    <property type="entry name" value="GDP_dissociation_inhibitor"/>
</dbReference>
<evidence type="ECO:0000313" key="2">
    <source>
        <dbReference type="Proteomes" id="UP000038040"/>
    </source>
</evidence>
<dbReference type="Pfam" id="PF00996">
    <property type="entry name" value="GDI"/>
    <property type="match status" value="1"/>
</dbReference>
<dbReference type="GO" id="GO:0005634">
    <property type="term" value="C:nucleus"/>
    <property type="evidence" value="ECO:0007669"/>
    <property type="project" value="TreeGrafter"/>
</dbReference>
<dbReference type="GO" id="GO:0016192">
    <property type="term" value="P:vesicle-mediated transport"/>
    <property type="evidence" value="ECO:0007669"/>
    <property type="project" value="TreeGrafter"/>
</dbReference>
<evidence type="ECO:0000256" key="1">
    <source>
        <dbReference type="ARBA" id="ARBA00005593"/>
    </source>
</evidence>
<dbReference type="Proteomes" id="UP000038040">
    <property type="component" value="Unplaced"/>
</dbReference>
<sequence length="335" mass="37796">LMSDFNLLPPEVDVFVLGTGLPESIIAAACSKAGLTVLHVDRNGYYGGIYSSFHFDGLNEWMETQESTKEFDQSTIDSTLLNENEQILLSRGPMVDLLCQSEVAKYCEFKCIDRLLHCVDGQTMDSGNPVMNFQIVPCSRADIFQSEVLSVMEKRRIMKFFNSCMEWQENDKEIRDCMDQPFDVFLESHGVSGNLKTMTADAIGILQTDSTTKEGLDAVFRFMQSVGRYGNSPFLWTMFGSGDLAQCFSRKCAVFGGTYCLKRKVEGFVISNEKVVAVISENQRINCKYLIIDPTYLPEQFLKKPEENNAIQRAIIISDKSVLPQDQEHVLLLLL</sequence>
<reference evidence="3" key="1">
    <citation type="submission" date="2017-02" db="UniProtKB">
        <authorList>
            <consortium name="WormBaseParasite"/>
        </authorList>
    </citation>
    <scope>IDENTIFICATION</scope>
</reference>
<dbReference type="GO" id="GO:0005092">
    <property type="term" value="F:GDP-dissociation inhibitor activity"/>
    <property type="evidence" value="ECO:0007669"/>
    <property type="project" value="InterPro"/>
</dbReference>
<dbReference type="PANTHER" id="PTHR11787:SF4">
    <property type="entry name" value="CHM, RAB ESCORT PROTEIN 1"/>
    <property type="match status" value="1"/>
</dbReference>
<dbReference type="PRINTS" id="PR00891">
    <property type="entry name" value="RABGDIREP"/>
</dbReference>
<evidence type="ECO:0000313" key="3">
    <source>
        <dbReference type="WBParaSite" id="DME_0000760701-mRNA-1"/>
    </source>
</evidence>
<dbReference type="InterPro" id="IPR036188">
    <property type="entry name" value="FAD/NAD-bd_sf"/>
</dbReference>
<name>A0A0N4UJ01_DRAME</name>